<accession>A0A168MK60</accession>
<dbReference type="EMBL" id="LITT01000035">
    <property type="protein sequence ID" value="OAA84803.1"/>
    <property type="molecule type" value="Genomic_DNA"/>
</dbReference>
<proteinExistence type="predicted"/>
<evidence type="ECO:0000313" key="3">
    <source>
        <dbReference type="EMBL" id="OAA84803.1"/>
    </source>
</evidence>
<dbReference type="Pfam" id="PF14261">
    <property type="entry name" value="DUF4351"/>
    <property type="match status" value="1"/>
</dbReference>
<feature type="domain" description="DUF4351" evidence="2">
    <location>
        <begin position="14"/>
        <end position="77"/>
    </location>
</feature>
<name>A0A168MK60_9CLOT</name>
<dbReference type="OrthoDB" id="1730086at2"/>
<feature type="coiled-coil region" evidence="1">
    <location>
        <begin position="18"/>
        <end position="45"/>
    </location>
</feature>
<reference evidence="3 4" key="1">
    <citation type="journal article" date="2015" name="Biotechnol. Bioeng.">
        <title>Genome sequence and phenotypic characterization of Caulobacter segnis.</title>
        <authorList>
            <person name="Patel S."/>
            <person name="Fletcher B."/>
            <person name="Scott D.C."/>
            <person name="Ely B."/>
        </authorList>
    </citation>
    <scope>NUCLEOTIDE SEQUENCE [LARGE SCALE GENOMIC DNA]</scope>
    <source>
        <strain evidence="3 4">ERI-2</strain>
    </source>
</reference>
<comment type="caution">
    <text evidence="3">The sequence shown here is derived from an EMBL/GenBank/DDBJ whole genome shotgun (WGS) entry which is preliminary data.</text>
</comment>
<organism evidence="3 4">
    <name type="scientific">Clostridium ljungdahlii</name>
    <dbReference type="NCBI Taxonomy" id="1538"/>
    <lineage>
        <taxon>Bacteria</taxon>
        <taxon>Bacillati</taxon>
        <taxon>Bacillota</taxon>
        <taxon>Clostridia</taxon>
        <taxon>Eubacteriales</taxon>
        <taxon>Clostridiaceae</taxon>
        <taxon>Clostridium</taxon>
    </lineage>
</organism>
<dbReference type="InterPro" id="IPR025587">
    <property type="entry name" value="DUF4351"/>
</dbReference>
<dbReference type="Proteomes" id="UP000077407">
    <property type="component" value="Unassembled WGS sequence"/>
</dbReference>
<dbReference type="PATRIC" id="fig|1538.10.peg.2599"/>
<protein>
    <recommendedName>
        <fullName evidence="2">DUF4351 domain-containing protein</fullName>
    </recommendedName>
</protein>
<evidence type="ECO:0000313" key="4">
    <source>
        <dbReference type="Proteomes" id="UP000077407"/>
    </source>
</evidence>
<evidence type="ECO:0000259" key="2">
    <source>
        <dbReference type="Pfam" id="PF14261"/>
    </source>
</evidence>
<dbReference type="AlphaFoldDB" id="A0A168MK60"/>
<keyword evidence="1" id="KW-0175">Coiled coil</keyword>
<sequence>MSIDEIRRLHYKQEGREEEREQSRLKDAERVITFLNKKLKNVDEAVIEKVKLLDSDSLNSIIESIFDIETIEDLRRYGI</sequence>
<dbReference type="RefSeq" id="WP_063556085.1">
    <property type="nucleotide sequence ID" value="NZ_LITT01000035.1"/>
</dbReference>
<evidence type="ECO:0000256" key="1">
    <source>
        <dbReference type="SAM" id="Coils"/>
    </source>
</evidence>
<gene>
    <name evidence="3" type="ORF">WY13_02706</name>
</gene>